<accession>A0A9Q0DZ44</accession>
<feature type="compositionally biased region" description="Basic and acidic residues" evidence="1">
    <location>
        <begin position="154"/>
        <end position="229"/>
    </location>
</feature>
<feature type="region of interest" description="Disordered" evidence="1">
    <location>
        <begin position="59"/>
        <end position="142"/>
    </location>
</feature>
<organism evidence="3 4">
    <name type="scientific">Muraenolepis orangiensis</name>
    <name type="common">Patagonian moray cod</name>
    <dbReference type="NCBI Taxonomy" id="630683"/>
    <lineage>
        <taxon>Eukaryota</taxon>
        <taxon>Metazoa</taxon>
        <taxon>Chordata</taxon>
        <taxon>Craniata</taxon>
        <taxon>Vertebrata</taxon>
        <taxon>Euteleostomi</taxon>
        <taxon>Actinopterygii</taxon>
        <taxon>Neopterygii</taxon>
        <taxon>Teleostei</taxon>
        <taxon>Neoteleostei</taxon>
        <taxon>Acanthomorphata</taxon>
        <taxon>Zeiogadaria</taxon>
        <taxon>Gadariae</taxon>
        <taxon>Gadiformes</taxon>
        <taxon>Muraenolepidoidei</taxon>
        <taxon>Muraenolepididae</taxon>
        <taxon>Muraenolepis</taxon>
    </lineage>
</organism>
<feature type="compositionally biased region" description="Polar residues" evidence="1">
    <location>
        <begin position="75"/>
        <end position="89"/>
    </location>
</feature>
<feature type="region of interest" description="Disordered" evidence="1">
    <location>
        <begin position="154"/>
        <end position="327"/>
    </location>
</feature>
<dbReference type="Proteomes" id="UP001148018">
    <property type="component" value="Unassembled WGS sequence"/>
</dbReference>
<dbReference type="Pfam" id="PF13904">
    <property type="entry name" value="CCDC34"/>
    <property type="match status" value="1"/>
</dbReference>
<evidence type="ECO:0000313" key="4">
    <source>
        <dbReference type="Proteomes" id="UP001148018"/>
    </source>
</evidence>
<reference evidence="3" key="1">
    <citation type="submission" date="2022-07" db="EMBL/GenBank/DDBJ databases">
        <title>Chromosome-level genome of Muraenolepis orangiensis.</title>
        <authorList>
            <person name="Kim J."/>
        </authorList>
    </citation>
    <scope>NUCLEOTIDE SEQUENCE</scope>
    <source>
        <strain evidence="3">KU_S4_2022</strain>
        <tissue evidence="3">Muscle</tissue>
    </source>
</reference>
<gene>
    <name evidence="3" type="ORF">NHX12_002234</name>
</gene>
<sequence length="327" mass="37685">MSGGVMPTSPVYASKGFSSTPLKYTRNNERDLNISISVGALSGSDVLSEDDTYSLLSPIYHDSFDSDEDLESEAQQHPQRADTSPTLSETPRRASSPVRCELPKAQSGTTVESAASPRLNAWEEHLLQGEREQQERKQEHKKIVVDLKIQEWMRTKREQEKQEKELKQNAEEEKTEKERAKQREIQRRAQGKYKEWLQRKNQEKLEKEKKDKEEAVRKEEQERERRQTADECFQEWLVTSSVKARASPNSQSPFHPKSPYDKGYPPPSFYNPVPWKPIHTPPLEAPPTKSLSQKRPKSQPKKCQSSTSSTRSRLWNSASGTRLLPRR</sequence>
<dbReference type="PANTHER" id="PTHR23247:SF2">
    <property type="entry name" value="COILED-COIL DOMAIN-CONTAINING PROTEIN 34"/>
    <property type="match status" value="1"/>
</dbReference>
<feature type="compositionally biased region" description="Basic and acidic residues" evidence="1">
    <location>
        <begin position="121"/>
        <end position="142"/>
    </location>
</feature>
<dbReference type="InterPro" id="IPR025259">
    <property type="entry name" value="CCDC34/181"/>
</dbReference>
<dbReference type="PANTHER" id="PTHR23247">
    <property type="entry name" value="NY-REN-41 ANTIGEN L15 -RELATED"/>
    <property type="match status" value="1"/>
</dbReference>
<feature type="compositionally biased region" description="Polar residues" evidence="1">
    <location>
        <begin position="237"/>
        <end position="253"/>
    </location>
</feature>
<evidence type="ECO:0000313" key="3">
    <source>
        <dbReference type="EMBL" id="KAJ3595820.1"/>
    </source>
</evidence>
<dbReference type="AlphaFoldDB" id="A0A9Q0DZ44"/>
<evidence type="ECO:0000259" key="2">
    <source>
        <dbReference type="Pfam" id="PF13904"/>
    </source>
</evidence>
<feature type="compositionally biased region" description="Polar residues" evidence="1">
    <location>
        <begin position="301"/>
        <end position="320"/>
    </location>
</feature>
<protein>
    <recommendedName>
        <fullName evidence="2">Coiled-coil domain-containing protein</fullName>
    </recommendedName>
</protein>
<feature type="domain" description="Coiled-coil" evidence="2">
    <location>
        <begin position="120"/>
        <end position="275"/>
    </location>
</feature>
<feature type="region of interest" description="Disordered" evidence="1">
    <location>
        <begin position="1"/>
        <end position="31"/>
    </location>
</feature>
<dbReference type="InterPro" id="IPR045323">
    <property type="entry name" value="CCDC34"/>
</dbReference>
<comment type="caution">
    <text evidence="3">The sequence shown here is derived from an EMBL/GenBank/DDBJ whole genome shotgun (WGS) entry which is preliminary data.</text>
</comment>
<dbReference type="EMBL" id="JANIIK010000110">
    <property type="protein sequence ID" value="KAJ3595820.1"/>
    <property type="molecule type" value="Genomic_DNA"/>
</dbReference>
<keyword evidence="4" id="KW-1185">Reference proteome</keyword>
<dbReference type="OrthoDB" id="5981665at2759"/>
<proteinExistence type="predicted"/>
<name>A0A9Q0DZ44_9TELE</name>
<evidence type="ECO:0000256" key="1">
    <source>
        <dbReference type="SAM" id="MobiDB-lite"/>
    </source>
</evidence>